<proteinExistence type="predicted"/>
<organism evidence="2 3">
    <name type="scientific">Marivirga lumbricoides</name>
    <dbReference type="NCBI Taxonomy" id="1046115"/>
    <lineage>
        <taxon>Bacteria</taxon>
        <taxon>Pseudomonadati</taxon>
        <taxon>Bacteroidota</taxon>
        <taxon>Cytophagia</taxon>
        <taxon>Cytophagales</taxon>
        <taxon>Marivirgaceae</taxon>
        <taxon>Marivirga</taxon>
    </lineage>
</organism>
<comment type="caution">
    <text evidence="2">The sequence shown here is derived from an EMBL/GenBank/DDBJ whole genome shotgun (WGS) entry which is preliminary data.</text>
</comment>
<reference evidence="2 3" key="1">
    <citation type="submission" date="2018-03" db="EMBL/GenBank/DDBJ databases">
        <title>Cross-interface Injection: A General Nanoliter Liquid Handling Method Applied to Single Cells Genome Amplification Automated Nanoliter Liquid Handling Applied to Single Cell Multiple Displacement Amplification.</title>
        <authorList>
            <person name="Yun J."/>
            <person name="Xu P."/>
            <person name="Xu J."/>
            <person name="Dai X."/>
            <person name="Wang Y."/>
            <person name="Zheng X."/>
            <person name="Cao C."/>
            <person name="Yi Q."/>
            <person name="Zhu Y."/>
            <person name="Wang L."/>
            <person name="Dong Z."/>
            <person name="Huang Y."/>
            <person name="Huang L."/>
            <person name="Du W."/>
        </authorList>
    </citation>
    <scope>NUCLEOTIDE SEQUENCE [LARGE SCALE GENOMIC DNA]</scope>
    <source>
        <strain evidence="2 3">Z-D1-2</strain>
    </source>
</reference>
<dbReference type="Proteomes" id="UP000240608">
    <property type="component" value="Unassembled WGS sequence"/>
</dbReference>
<evidence type="ECO:0000313" key="3">
    <source>
        <dbReference type="Proteomes" id="UP000240608"/>
    </source>
</evidence>
<dbReference type="AlphaFoldDB" id="A0A2T4DDP5"/>
<protein>
    <recommendedName>
        <fullName evidence="1">DUF5683 domain-containing protein</fullName>
    </recommendedName>
</protein>
<sequence length="202" mass="23449">MRNFFLLLFILSVSQLNLFGQETTTDTLLLKQSETIITSEENIETFETKDKDHSPRLAALYSATIPGLGQFYNEKYWKIPIVHAMGAFAAWQIKSNHQNYMYYRNALFKLNDLNPDNNDEVPDRLGTPEAVNRRVETYKRDRDYWIILAGLFYVLNIVDATVDAHLREFNINEDLSLNFEPTIQRSSFNGMHAGLSLNLKFK</sequence>
<dbReference type="Pfam" id="PF18935">
    <property type="entry name" value="DUF5683"/>
    <property type="match status" value="1"/>
</dbReference>
<dbReference type="EMBL" id="PYVU01000284">
    <property type="protein sequence ID" value="PTB91944.1"/>
    <property type="molecule type" value="Genomic_DNA"/>
</dbReference>
<feature type="domain" description="DUF5683" evidence="1">
    <location>
        <begin position="52"/>
        <end position="201"/>
    </location>
</feature>
<accession>A0A2T4DDP5</accession>
<evidence type="ECO:0000259" key="1">
    <source>
        <dbReference type="Pfam" id="PF18935"/>
    </source>
</evidence>
<gene>
    <name evidence="2" type="ORF">C9994_14720</name>
</gene>
<dbReference type="InterPro" id="IPR043738">
    <property type="entry name" value="DUF5683"/>
</dbReference>
<name>A0A2T4DDP5_9BACT</name>
<evidence type="ECO:0000313" key="2">
    <source>
        <dbReference type="EMBL" id="PTB91944.1"/>
    </source>
</evidence>